<keyword evidence="6 9" id="KW-0326">Glycosidase</keyword>
<sequence length="338" mass="38673">MTDTYRNIPSLSERYRPYFRIGAAVNAKSLNTHRDLLVTHFNSVTAENEMKWEEIHPEQDRYEFAKADALVNFAREHGMFVRGHTLVWHNQTPAAVFLDDLGQTATAAVVERRLEEHVATVLGRYHNDIGCWDVVNEAVVDAGTGFLRDSRWLQTLGDDYIAKAFRIAHQAAPDALLFYNDYNETKPDKSERIYKLVAGLLDEGVPIHGIGMQGHWMLDDPALDEIERAIDRYASLGVRLHITELDVSVYGNVHGTGGQSQEVLPYDDELAKRLAKRYRSLFSLLRARKDVIESVTFWGVADDDTWRDNFPVRGRKDWPLLFDVNHGPKQAFWSVVEF</sequence>
<dbReference type="SMART" id="SM00633">
    <property type="entry name" value="Glyco_10"/>
    <property type="match status" value="1"/>
</dbReference>
<dbReference type="EMBL" id="FNOJ01000002">
    <property type="protein sequence ID" value="SDW09803.1"/>
    <property type="molecule type" value="Genomic_DNA"/>
</dbReference>
<evidence type="ECO:0000256" key="1">
    <source>
        <dbReference type="ARBA" id="ARBA00000681"/>
    </source>
</evidence>
<feature type="domain" description="GH10" evidence="10">
    <location>
        <begin position="5"/>
        <end position="338"/>
    </location>
</feature>
<dbReference type="AlphaFoldDB" id="A0A1H2QRG7"/>
<evidence type="ECO:0000256" key="8">
    <source>
        <dbReference type="PROSITE-ProRule" id="PRU10061"/>
    </source>
</evidence>
<accession>A0A1H2QRG7</accession>
<evidence type="ECO:0000256" key="7">
    <source>
        <dbReference type="ARBA" id="ARBA00023326"/>
    </source>
</evidence>
<keyword evidence="5 9" id="KW-0119">Carbohydrate metabolism</keyword>
<dbReference type="PANTHER" id="PTHR31490">
    <property type="entry name" value="GLYCOSYL HYDROLASE"/>
    <property type="match status" value="1"/>
</dbReference>
<proteinExistence type="inferred from homology"/>
<dbReference type="Pfam" id="PF00331">
    <property type="entry name" value="Glyco_hydro_10"/>
    <property type="match status" value="1"/>
</dbReference>
<dbReference type="PRINTS" id="PR00134">
    <property type="entry name" value="GLHYDRLASE10"/>
</dbReference>
<keyword evidence="7 9" id="KW-0624">Polysaccharide degradation</keyword>
<keyword evidence="4 9" id="KW-0378">Hydrolase</keyword>
<dbReference type="GO" id="GO:0031176">
    <property type="term" value="F:endo-1,4-beta-xylanase activity"/>
    <property type="evidence" value="ECO:0007669"/>
    <property type="project" value="UniProtKB-EC"/>
</dbReference>
<comment type="catalytic activity">
    <reaction evidence="1 9">
        <text>Endohydrolysis of (1-&gt;4)-beta-D-xylosidic linkages in xylans.</text>
        <dbReference type="EC" id="3.2.1.8"/>
    </reaction>
</comment>
<comment type="similarity">
    <text evidence="9">Belongs to the glycosyl hydrolase 10 (cellulase F) family.</text>
</comment>
<evidence type="ECO:0000313" key="12">
    <source>
        <dbReference type="Proteomes" id="UP000182589"/>
    </source>
</evidence>
<dbReference type="Proteomes" id="UP000182589">
    <property type="component" value="Unassembled WGS sequence"/>
</dbReference>
<dbReference type="InterPro" id="IPR017853">
    <property type="entry name" value="GH"/>
</dbReference>
<dbReference type="InterPro" id="IPR001000">
    <property type="entry name" value="GH10_dom"/>
</dbReference>
<dbReference type="Gene3D" id="3.20.20.80">
    <property type="entry name" value="Glycosidases"/>
    <property type="match status" value="1"/>
</dbReference>
<dbReference type="RefSeq" id="WP_074691349.1">
    <property type="nucleotide sequence ID" value="NZ_FNOJ01000002.1"/>
</dbReference>
<comment type="pathway">
    <text evidence="2">Glycan degradation; xylan degradation.</text>
</comment>
<name>A0A1H2QRG7_9BACL</name>
<feature type="active site" description="Nucleophile" evidence="8">
    <location>
        <position position="244"/>
    </location>
</feature>
<gene>
    <name evidence="11" type="ORF">SAMN04489725_10221</name>
</gene>
<keyword evidence="3 11" id="KW-0858">Xylan degradation</keyword>
<protein>
    <recommendedName>
        <fullName evidence="9">Beta-xylanase</fullName>
        <ecNumber evidence="9">3.2.1.8</ecNumber>
    </recommendedName>
</protein>
<dbReference type="GO" id="GO:0045493">
    <property type="term" value="P:xylan catabolic process"/>
    <property type="evidence" value="ECO:0007669"/>
    <property type="project" value="UniProtKB-UniPathway"/>
</dbReference>
<dbReference type="UniPathway" id="UPA00114"/>
<dbReference type="EC" id="3.2.1.8" evidence="9"/>
<evidence type="ECO:0000259" key="10">
    <source>
        <dbReference type="PROSITE" id="PS51760"/>
    </source>
</evidence>
<dbReference type="InterPro" id="IPR044846">
    <property type="entry name" value="GH10"/>
</dbReference>
<dbReference type="STRING" id="89784.SAMN04489725_10221"/>
<evidence type="ECO:0000256" key="3">
    <source>
        <dbReference type="ARBA" id="ARBA00022651"/>
    </source>
</evidence>
<evidence type="ECO:0000256" key="2">
    <source>
        <dbReference type="ARBA" id="ARBA00004851"/>
    </source>
</evidence>
<keyword evidence="12" id="KW-1185">Reference proteome</keyword>
<dbReference type="InterPro" id="IPR031158">
    <property type="entry name" value="GH10_AS"/>
</dbReference>
<dbReference type="SUPFAM" id="SSF51445">
    <property type="entry name" value="(Trans)glycosidases"/>
    <property type="match status" value="1"/>
</dbReference>
<evidence type="ECO:0000256" key="5">
    <source>
        <dbReference type="ARBA" id="ARBA00023277"/>
    </source>
</evidence>
<evidence type="ECO:0000256" key="6">
    <source>
        <dbReference type="ARBA" id="ARBA00023295"/>
    </source>
</evidence>
<evidence type="ECO:0000256" key="4">
    <source>
        <dbReference type="ARBA" id="ARBA00022801"/>
    </source>
</evidence>
<dbReference type="SMR" id="A0A1H2QRG7"/>
<reference evidence="12" key="1">
    <citation type="submission" date="2016-10" db="EMBL/GenBank/DDBJ databases">
        <authorList>
            <person name="Varghese N."/>
        </authorList>
    </citation>
    <scope>NUCLEOTIDE SEQUENCE [LARGE SCALE GENOMIC DNA]</scope>
    <source>
        <strain evidence="12">DSM 12489</strain>
    </source>
</reference>
<organism evidence="11 12">
    <name type="scientific">Alicyclobacillus hesperidum</name>
    <dbReference type="NCBI Taxonomy" id="89784"/>
    <lineage>
        <taxon>Bacteria</taxon>
        <taxon>Bacillati</taxon>
        <taxon>Bacillota</taxon>
        <taxon>Bacilli</taxon>
        <taxon>Bacillales</taxon>
        <taxon>Alicyclobacillaceae</taxon>
        <taxon>Alicyclobacillus</taxon>
    </lineage>
</organism>
<dbReference type="PANTHER" id="PTHR31490:SF90">
    <property type="entry name" value="ENDO-1,4-BETA-XYLANASE A"/>
    <property type="match status" value="1"/>
</dbReference>
<evidence type="ECO:0000313" key="11">
    <source>
        <dbReference type="EMBL" id="SDW09803.1"/>
    </source>
</evidence>
<dbReference type="PROSITE" id="PS51760">
    <property type="entry name" value="GH10_2"/>
    <property type="match status" value="1"/>
</dbReference>
<dbReference type="PROSITE" id="PS00591">
    <property type="entry name" value="GH10_1"/>
    <property type="match status" value="1"/>
</dbReference>
<evidence type="ECO:0000256" key="9">
    <source>
        <dbReference type="RuleBase" id="RU361174"/>
    </source>
</evidence>